<organism evidence="2 3">
    <name type="scientific">Anthostomella pinea</name>
    <dbReference type="NCBI Taxonomy" id="933095"/>
    <lineage>
        <taxon>Eukaryota</taxon>
        <taxon>Fungi</taxon>
        <taxon>Dikarya</taxon>
        <taxon>Ascomycota</taxon>
        <taxon>Pezizomycotina</taxon>
        <taxon>Sordariomycetes</taxon>
        <taxon>Xylariomycetidae</taxon>
        <taxon>Xylariales</taxon>
        <taxon>Xylariaceae</taxon>
        <taxon>Anthostomella</taxon>
    </lineage>
</organism>
<protein>
    <submittedName>
        <fullName evidence="2">Uu.00g136460.m01.CDS01</fullName>
    </submittedName>
</protein>
<gene>
    <name evidence="2" type="ORF">KHLLAP_LOCUS9088</name>
</gene>
<evidence type="ECO:0000313" key="2">
    <source>
        <dbReference type="EMBL" id="CAJ2508620.1"/>
    </source>
</evidence>
<evidence type="ECO:0000256" key="1">
    <source>
        <dbReference type="SAM" id="MobiDB-lite"/>
    </source>
</evidence>
<feature type="compositionally biased region" description="Basic and acidic residues" evidence="1">
    <location>
        <begin position="41"/>
        <end position="75"/>
    </location>
</feature>
<comment type="caution">
    <text evidence="2">The sequence shown here is derived from an EMBL/GenBank/DDBJ whole genome shotgun (WGS) entry which is preliminary data.</text>
</comment>
<sequence>MDQPCTTSHARIEDSGPTQQDQPVPTYDDHPVVIPSDEPIEDGRAGDQMTKECRPTEDHRPDEDYPPDEDHRSTEDDASASDPSEHDLVLDSPPSTVAPVPPSQTRKRQAEAFSMAWSRVRKRRVVSDVGAWRKQYHGLGSMDSQSGRAAWKT</sequence>
<name>A0AAI8VPA6_9PEZI</name>
<keyword evidence="3" id="KW-1185">Reference proteome</keyword>
<dbReference type="AlphaFoldDB" id="A0AAI8VPA6"/>
<proteinExistence type="predicted"/>
<dbReference type="Proteomes" id="UP001295740">
    <property type="component" value="Unassembled WGS sequence"/>
</dbReference>
<dbReference type="EMBL" id="CAUWAG010000012">
    <property type="protein sequence ID" value="CAJ2508620.1"/>
    <property type="molecule type" value="Genomic_DNA"/>
</dbReference>
<reference evidence="2" key="1">
    <citation type="submission" date="2023-10" db="EMBL/GenBank/DDBJ databases">
        <authorList>
            <person name="Hackl T."/>
        </authorList>
    </citation>
    <scope>NUCLEOTIDE SEQUENCE</scope>
</reference>
<feature type="region of interest" description="Disordered" evidence="1">
    <location>
        <begin position="1"/>
        <end position="115"/>
    </location>
</feature>
<evidence type="ECO:0000313" key="3">
    <source>
        <dbReference type="Proteomes" id="UP001295740"/>
    </source>
</evidence>
<accession>A0AAI8VPA6</accession>